<reference evidence="1" key="1">
    <citation type="journal article" date="2023" name="Nat. Microbiol.">
        <title>Enrichment and characterization of a nitric oxide-reducing microbial community in a continuous bioreactor.</title>
        <authorList>
            <person name="Garrido-Amador P."/>
            <person name="Stortenbeker N."/>
            <person name="Wessels H.J.C.T."/>
            <person name="Speth D.R."/>
            <person name="Garcia-Heredia I."/>
            <person name="Kartal B."/>
        </authorList>
    </citation>
    <scope>NUCLEOTIDE SEQUENCE</scope>
    <source>
        <strain evidence="1">MAG1</strain>
    </source>
</reference>
<dbReference type="NCBIfam" id="NF041023">
    <property type="entry name" value="PP0621_fam"/>
    <property type="match status" value="1"/>
</dbReference>
<sequence>MAKIVFFILIVFAAWLFFRARGRAAPRCQEPPAASPEAMVSCARCGVHVPMSESLEAAGRRYCSQEHLRLDSGNVFRG</sequence>
<dbReference type="Proteomes" id="UP001234916">
    <property type="component" value="Chromosome"/>
</dbReference>
<name>A0AA49FK17_9PROT</name>
<dbReference type="AlphaFoldDB" id="A0AA49FK17"/>
<proteinExistence type="predicted"/>
<organism evidence="1">
    <name type="scientific">Candidatus Nitricoxidivorans perseverans</name>
    <dbReference type="NCBI Taxonomy" id="2975601"/>
    <lineage>
        <taxon>Bacteria</taxon>
        <taxon>Pseudomonadati</taxon>
        <taxon>Pseudomonadota</taxon>
        <taxon>Betaproteobacteria</taxon>
        <taxon>Nitrosomonadales</taxon>
        <taxon>Sterolibacteriaceae</taxon>
        <taxon>Candidatus Nitricoxidivorans</taxon>
    </lineage>
</organism>
<protein>
    <submittedName>
        <fullName evidence="1">PP0621 family protein</fullName>
    </submittedName>
</protein>
<dbReference type="KEGG" id="npv:OHM77_11760"/>
<evidence type="ECO:0000313" key="1">
    <source>
        <dbReference type="EMBL" id="WIM05347.1"/>
    </source>
</evidence>
<gene>
    <name evidence="1" type="ORF">OHM77_11760</name>
</gene>
<dbReference type="EMBL" id="CP107246">
    <property type="protein sequence ID" value="WIM05347.1"/>
    <property type="molecule type" value="Genomic_DNA"/>
</dbReference>
<dbReference type="InterPro" id="IPR049708">
    <property type="entry name" value="PP0621-like"/>
</dbReference>
<accession>A0AA49FK17</accession>